<protein>
    <submittedName>
        <fullName evidence="1">Glutamate synthase (NADPH/NADH) small chain</fullName>
    </submittedName>
</protein>
<accession>A0A0L6UK83</accession>
<organism evidence="1 2">
    <name type="scientific">Puccinia sorghi</name>
    <dbReference type="NCBI Taxonomy" id="27349"/>
    <lineage>
        <taxon>Eukaryota</taxon>
        <taxon>Fungi</taxon>
        <taxon>Dikarya</taxon>
        <taxon>Basidiomycota</taxon>
        <taxon>Pucciniomycotina</taxon>
        <taxon>Pucciniomycetes</taxon>
        <taxon>Pucciniales</taxon>
        <taxon>Pucciniaceae</taxon>
        <taxon>Puccinia</taxon>
    </lineage>
</organism>
<sequence length="54" mass="5648">MAQMLTTPSLTPFLPASNKELIRLFGGANARNGDSAGVMTGIPHAFLLSLAPLH</sequence>
<dbReference type="EMBL" id="LAVV01010524">
    <property type="protein sequence ID" value="KNZ48918.1"/>
    <property type="molecule type" value="Genomic_DNA"/>
</dbReference>
<dbReference type="Proteomes" id="UP000037035">
    <property type="component" value="Unassembled WGS sequence"/>
</dbReference>
<name>A0A0L6UK83_9BASI</name>
<proteinExistence type="predicted"/>
<keyword evidence="2" id="KW-1185">Reference proteome</keyword>
<dbReference type="AlphaFoldDB" id="A0A0L6UK83"/>
<evidence type="ECO:0000313" key="1">
    <source>
        <dbReference type="EMBL" id="KNZ48918.1"/>
    </source>
</evidence>
<evidence type="ECO:0000313" key="2">
    <source>
        <dbReference type="Proteomes" id="UP000037035"/>
    </source>
</evidence>
<gene>
    <name evidence="1" type="ORF">VP01_5323g2</name>
</gene>
<reference evidence="1 2" key="1">
    <citation type="submission" date="2015-08" db="EMBL/GenBank/DDBJ databases">
        <title>Next Generation Sequencing and Analysis of the Genome of Puccinia sorghi L Schw, the Causal Agent of Maize Common Rust.</title>
        <authorList>
            <person name="Rochi L."/>
            <person name="Burguener G."/>
            <person name="Darino M."/>
            <person name="Turjanski A."/>
            <person name="Kreff E."/>
            <person name="Dieguez M.J."/>
            <person name="Sacco F."/>
        </authorList>
    </citation>
    <scope>NUCLEOTIDE SEQUENCE [LARGE SCALE GENOMIC DNA]</scope>
    <source>
        <strain evidence="1 2">RO10H11247</strain>
    </source>
</reference>
<comment type="caution">
    <text evidence="1">The sequence shown here is derived from an EMBL/GenBank/DDBJ whole genome shotgun (WGS) entry which is preliminary data.</text>
</comment>
<dbReference type="VEuPathDB" id="FungiDB:VP01_5323g2"/>